<geneLocation type="plasmid" evidence="1 2">
    <name>p1</name>
</geneLocation>
<sequence>MQRLTADQVAKREEGARKRIAESCVSMNDIGDLLASWERGRAKHIDELYDKLQETYLAYIQMKGNQNAEAAVVTAYWELRPQSKGRCNVHLMQMLVELRLDDCGDQADRYARTLRYALFKETRPDDLKGFLEDNGGISGCVKAHSELTKVPEDQRGNASKTKKTKLVVQTSVREAIATFNLPLNTDVPCIVMLRRDSEDCVAMTEIVTTPQ</sequence>
<dbReference type="Proteomes" id="UP000298595">
    <property type="component" value="Plasmid p1"/>
</dbReference>
<organism evidence="1 2">
    <name type="scientific">Azospirillum argentinense</name>
    <dbReference type="NCBI Taxonomy" id="2970906"/>
    <lineage>
        <taxon>Bacteria</taxon>
        <taxon>Pseudomonadati</taxon>
        <taxon>Pseudomonadota</taxon>
        <taxon>Alphaproteobacteria</taxon>
        <taxon>Rhodospirillales</taxon>
        <taxon>Azospirillaceae</taxon>
        <taxon>Azospirillum</taxon>
    </lineage>
</organism>
<proteinExistence type="predicted"/>
<gene>
    <name evidence="1" type="ORF">D3093_17370</name>
</gene>
<evidence type="ECO:0000313" key="1">
    <source>
        <dbReference type="EMBL" id="QCN97062.1"/>
    </source>
</evidence>
<name>A0A4D8PEJ8_9PROT</name>
<dbReference type="KEGG" id="aare:D3093_17370"/>
<evidence type="ECO:0000313" key="2">
    <source>
        <dbReference type="Proteomes" id="UP000298595"/>
    </source>
</evidence>
<protein>
    <submittedName>
        <fullName evidence="1">Uncharacterized protein</fullName>
    </submittedName>
</protein>
<keyword evidence="1" id="KW-0614">Plasmid</keyword>
<accession>A0A4D8PEJ8</accession>
<dbReference type="AlphaFoldDB" id="A0A4D8PEJ8"/>
<dbReference type="EMBL" id="CP032322">
    <property type="protein sequence ID" value="QCN97062.1"/>
    <property type="molecule type" value="Genomic_DNA"/>
</dbReference>
<reference evidence="1 2" key="1">
    <citation type="submission" date="2018-09" db="EMBL/GenBank/DDBJ databases">
        <title>Whole genome based analysis of evolution and adaptive divergence in Indian and Brazilian strains of Azospirillum brasilense.</title>
        <authorList>
            <person name="Singh C."/>
            <person name="Tripathi A.K."/>
        </authorList>
    </citation>
    <scope>NUCLEOTIDE SEQUENCE [LARGE SCALE GENOMIC DNA]</scope>
    <source>
        <strain evidence="1 2">MTCC4035</strain>
        <plasmid evidence="1 2">p1</plasmid>
    </source>
</reference>